<keyword evidence="2" id="KW-1185">Reference proteome</keyword>
<reference evidence="2" key="1">
    <citation type="journal article" date="2022" name="Mol. Ecol. Resour.">
        <title>The genomes of chicory, endive, great burdock and yacon provide insights into Asteraceae palaeo-polyploidization history and plant inulin production.</title>
        <authorList>
            <person name="Fan W."/>
            <person name="Wang S."/>
            <person name="Wang H."/>
            <person name="Wang A."/>
            <person name="Jiang F."/>
            <person name="Liu H."/>
            <person name="Zhao H."/>
            <person name="Xu D."/>
            <person name="Zhang Y."/>
        </authorList>
    </citation>
    <scope>NUCLEOTIDE SEQUENCE [LARGE SCALE GENOMIC DNA]</scope>
    <source>
        <strain evidence="2">cv. Punajuju</strain>
    </source>
</reference>
<proteinExistence type="predicted"/>
<dbReference type="Proteomes" id="UP001055811">
    <property type="component" value="Linkage Group LG01"/>
</dbReference>
<protein>
    <submittedName>
        <fullName evidence="1">Uncharacterized protein</fullName>
    </submittedName>
</protein>
<evidence type="ECO:0000313" key="1">
    <source>
        <dbReference type="EMBL" id="KAI3791523.1"/>
    </source>
</evidence>
<accession>A0ACB9H876</accession>
<organism evidence="1 2">
    <name type="scientific">Cichorium intybus</name>
    <name type="common">Chicory</name>
    <dbReference type="NCBI Taxonomy" id="13427"/>
    <lineage>
        <taxon>Eukaryota</taxon>
        <taxon>Viridiplantae</taxon>
        <taxon>Streptophyta</taxon>
        <taxon>Embryophyta</taxon>
        <taxon>Tracheophyta</taxon>
        <taxon>Spermatophyta</taxon>
        <taxon>Magnoliopsida</taxon>
        <taxon>eudicotyledons</taxon>
        <taxon>Gunneridae</taxon>
        <taxon>Pentapetalae</taxon>
        <taxon>asterids</taxon>
        <taxon>campanulids</taxon>
        <taxon>Asterales</taxon>
        <taxon>Asteraceae</taxon>
        <taxon>Cichorioideae</taxon>
        <taxon>Cichorieae</taxon>
        <taxon>Cichoriinae</taxon>
        <taxon>Cichorium</taxon>
    </lineage>
</organism>
<sequence length="125" mass="13577">MSKRVLFLICVAMALIVLVRASDPDILFDYIVPPNVTLLDGNFFTYTKIRDFFNGSVAPTGMQASLLEFRALDGQSVSLAVLRLAPGGVTPPHTRPHATGLFFVLEGQFEVGFVDTTPGIYTLVA</sequence>
<comment type="caution">
    <text evidence="1">The sequence shown here is derived from an EMBL/GenBank/DDBJ whole genome shotgun (WGS) entry which is preliminary data.</text>
</comment>
<reference evidence="1 2" key="2">
    <citation type="journal article" date="2022" name="Mol. Ecol. Resour.">
        <title>The genomes of chicory, endive, great burdock and yacon provide insights into Asteraceae paleo-polyploidization history and plant inulin production.</title>
        <authorList>
            <person name="Fan W."/>
            <person name="Wang S."/>
            <person name="Wang H."/>
            <person name="Wang A."/>
            <person name="Jiang F."/>
            <person name="Liu H."/>
            <person name="Zhao H."/>
            <person name="Xu D."/>
            <person name="Zhang Y."/>
        </authorList>
    </citation>
    <scope>NUCLEOTIDE SEQUENCE [LARGE SCALE GENOMIC DNA]</scope>
    <source>
        <strain evidence="2">cv. Punajuju</strain>
        <tissue evidence="1">Leaves</tissue>
    </source>
</reference>
<name>A0ACB9H876_CICIN</name>
<dbReference type="EMBL" id="CM042009">
    <property type="protein sequence ID" value="KAI3791523.1"/>
    <property type="molecule type" value="Genomic_DNA"/>
</dbReference>
<evidence type="ECO:0000313" key="2">
    <source>
        <dbReference type="Proteomes" id="UP001055811"/>
    </source>
</evidence>
<gene>
    <name evidence="1" type="ORF">L2E82_05314</name>
</gene>